<accession>A0ABV0RX79</accession>
<feature type="signal peptide" evidence="1">
    <location>
        <begin position="1"/>
        <end position="23"/>
    </location>
</feature>
<evidence type="ECO:0000313" key="3">
    <source>
        <dbReference type="Proteomes" id="UP001434883"/>
    </source>
</evidence>
<comment type="caution">
    <text evidence="2">The sequence shown here is derived from an EMBL/GenBank/DDBJ whole genome shotgun (WGS) entry which is preliminary data.</text>
</comment>
<keyword evidence="3" id="KW-1185">Reference proteome</keyword>
<dbReference type="EMBL" id="JAHRIN010059261">
    <property type="protein sequence ID" value="MEQ2211927.1"/>
    <property type="molecule type" value="Genomic_DNA"/>
</dbReference>
<evidence type="ECO:0000256" key="1">
    <source>
        <dbReference type="SAM" id="SignalP"/>
    </source>
</evidence>
<gene>
    <name evidence="2" type="ORF">XENOCAPTIV_020644</name>
</gene>
<keyword evidence="1" id="KW-0732">Signal</keyword>
<organism evidence="2 3">
    <name type="scientific">Xenoophorus captivus</name>
    <dbReference type="NCBI Taxonomy" id="1517983"/>
    <lineage>
        <taxon>Eukaryota</taxon>
        <taxon>Metazoa</taxon>
        <taxon>Chordata</taxon>
        <taxon>Craniata</taxon>
        <taxon>Vertebrata</taxon>
        <taxon>Euteleostomi</taxon>
        <taxon>Actinopterygii</taxon>
        <taxon>Neopterygii</taxon>
        <taxon>Teleostei</taxon>
        <taxon>Neoteleostei</taxon>
        <taxon>Acanthomorphata</taxon>
        <taxon>Ovalentaria</taxon>
        <taxon>Atherinomorphae</taxon>
        <taxon>Cyprinodontiformes</taxon>
        <taxon>Goodeidae</taxon>
        <taxon>Xenoophorus</taxon>
    </lineage>
</organism>
<name>A0ABV0RX79_9TELE</name>
<protein>
    <submittedName>
        <fullName evidence="2">Uncharacterized protein</fullName>
    </submittedName>
</protein>
<dbReference type="Proteomes" id="UP001434883">
    <property type="component" value="Unassembled WGS sequence"/>
</dbReference>
<sequence>MADPRRRLGFGSSLLFLWFKASHFEVRNQLVGDLSEDRLSQRRHGSLSNKRHVSMYARQNKKMGDYYLLRDTYIFKISKWDKLNDVSGYGLSHSGPENAIVSIQKLHGLKIGWPHSHNNNRQGQLGCPDYGIPGLVQVSDFAISEDQENKVLL</sequence>
<feature type="chain" id="PRO_5045334799" evidence="1">
    <location>
        <begin position="24"/>
        <end position="153"/>
    </location>
</feature>
<proteinExistence type="predicted"/>
<evidence type="ECO:0000313" key="2">
    <source>
        <dbReference type="EMBL" id="MEQ2211927.1"/>
    </source>
</evidence>
<reference evidence="2 3" key="1">
    <citation type="submission" date="2021-06" db="EMBL/GenBank/DDBJ databases">
        <authorList>
            <person name="Palmer J.M."/>
        </authorList>
    </citation>
    <scope>NUCLEOTIDE SEQUENCE [LARGE SCALE GENOMIC DNA]</scope>
    <source>
        <strain evidence="2 3">XC_2019</strain>
        <tissue evidence="2">Muscle</tissue>
    </source>
</reference>